<protein>
    <submittedName>
        <fullName evidence="2">Abortive infection family protein</fullName>
    </submittedName>
</protein>
<feature type="domain" description="Abortive infection protein-like C-terminal" evidence="1">
    <location>
        <begin position="161"/>
        <end position="237"/>
    </location>
</feature>
<evidence type="ECO:0000313" key="2">
    <source>
        <dbReference type="EMBL" id="GAB1250927.1"/>
    </source>
</evidence>
<gene>
    <name evidence="2" type="ORF">Tsumi_00310</name>
</gene>
<dbReference type="EMBL" id="BAAFSF010000001">
    <property type="protein sequence ID" value="GAB1250927.1"/>
    <property type="molecule type" value="Genomic_DNA"/>
</dbReference>
<comment type="caution">
    <text evidence="2">The sequence shown here is derived from an EMBL/GenBank/DDBJ whole genome shotgun (WGS) entry which is preliminary data.</text>
</comment>
<sequence length="261" mass="29744">MNQSISPKYQMKLVQKINDSLFKQFKSYENVEAYLSKWHQEKLEWNDFWENFQFYYRDEEKKKINAIKTLHNIDGETLLKIAIDLGIETPDYIPSIPTFKNELKSSYETASLTFEKAFRNVETDPSLAIGLANSALESIIKEILKDSRIDVTWSEKGTLTKLIGNICKAFGLQSSGNLPKEIMTLSSSLINAGKAIEDLRSNKTEFHGKTDGDLVIKDAVYAYFVVNATTTVGLFLLNFYKSNYPSIDNTPETISDDELPF</sequence>
<keyword evidence="3" id="KW-1185">Reference proteome</keyword>
<accession>A0ABQ0DZM6</accession>
<dbReference type="Proteomes" id="UP001628220">
    <property type="component" value="Unassembled WGS sequence"/>
</dbReference>
<organism evidence="2 3">
    <name type="scientific">Porphyromonas miyakawae</name>
    <dbReference type="NCBI Taxonomy" id="3137470"/>
    <lineage>
        <taxon>Bacteria</taxon>
        <taxon>Pseudomonadati</taxon>
        <taxon>Bacteroidota</taxon>
        <taxon>Bacteroidia</taxon>
        <taxon>Bacteroidales</taxon>
        <taxon>Porphyromonadaceae</taxon>
        <taxon>Porphyromonas</taxon>
    </lineage>
</organism>
<proteinExistence type="predicted"/>
<dbReference type="Pfam" id="PF14355">
    <property type="entry name" value="Abi_C"/>
    <property type="match status" value="1"/>
</dbReference>
<reference evidence="2 3" key="1">
    <citation type="journal article" date="2025" name="Int. J. Syst. Evol. Microbiol.">
        <title>Desulfovibrio falkowii sp. nov., Porphyromonas miyakawae sp. nov., Mediterraneibacter flintii sp. nov. and Owariibacterium komagatae gen. nov., sp. nov., isolated from human faeces.</title>
        <authorList>
            <person name="Hamaguchi T."/>
            <person name="Ohara M."/>
            <person name="Hisatomi A."/>
            <person name="Sekiguchi K."/>
            <person name="Takeda J.I."/>
            <person name="Ueyama J."/>
            <person name="Ito M."/>
            <person name="Nishiwaki H."/>
            <person name="Ogi T."/>
            <person name="Hirayama M."/>
            <person name="Ohkuma M."/>
            <person name="Sakamoto M."/>
            <person name="Ohno K."/>
        </authorList>
    </citation>
    <scope>NUCLEOTIDE SEQUENCE [LARGE SCALE GENOMIC DNA]</scope>
    <source>
        <strain evidence="2 3">13CB11C</strain>
    </source>
</reference>
<name>A0ABQ0DZM6_9PORP</name>
<dbReference type="RefSeq" id="WP_411914755.1">
    <property type="nucleotide sequence ID" value="NZ_BAAFSF010000001.1"/>
</dbReference>
<evidence type="ECO:0000313" key="3">
    <source>
        <dbReference type="Proteomes" id="UP001628220"/>
    </source>
</evidence>
<evidence type="ECO:0000259" key="1">
    <source>
        <dbReference type="Pfam" id="PF14355"/>
    </source>
</evidence>
<dbReference type="InterPro" id="IPR026001">
    <property type="entry name" value="Abi-like_C"/>
</dbReference>